<dbReference type="Proteomes" id="UP000436483">
    <property type="component" value="Unassembled WGS sequence"/>
</dbReference>
<evidence type="ECO:0000313" key="2">
    <source>
        <dbReference type="Proteomes" id="UP000436483"/>
    </source>
</evidence>
<dbReference type="AlphaFoldDB" id="A0A7X3MXA5"/>
<proteinExistence type="predicted"/>
<evidence type="ECO:0000313" key="1">
    <source>
        <dbReference type="EMBL" id="MXQ14715.1"/>
    </source>
</evidence>
<keyword evidence="2" id="KW-1185">Reference proteome</keyword>
<reference evidence="1 2" key="1">
    <citation type="submission" date="2019-12" db="EMBL/GenBank/DDBJ databases">
        <authorList>
            <person name="Yuan C.-G."/>
        </authorList>
    </citation>
    <scope>NUCLEOTIDE SEQUENCE [LARGE SCALE GENOMIC DNA]</scope>
    <source>
        <strain evidence="1 2">KCTC 23863</strain>
    </source>
</reference>
<dbReference type="OrthoDB" id="8019487at2"/>
<name>A0A7X3MXA5_9HYPH</name>
<gene>
    <name evidence="1" type="ORF">GR328_25360</name>
</gene>
<organism evidence="1 2">
    <name type="scientific">Microvirga makkahensis</name>
    <dbReference type="NCBI Taxonomy" id="1128670"/>
    <lineage>
        <taxon>Bacteria</taxon>
        <taxon>Pseudomonadati</taxon>
        <taxon>Pseudomonadota</taxon>
        <taxon>Alphaproteobacteria</taxon>
        <taxon>Hyphomicrobiales</taxon>
        <taxon>Methylobacteriaceae</taxon>
        <taxon>Microvirga</taxon>
    </lineage>
</organism>
<dbReference type="EMBL" id="WURB01000044">
    <property type="protein sequence ID" value="MXQ14715.1"/>
    <property type="molecule type" value="Genomic_DNA"/>
</dbReference>
<accession>A0A7X3MXA5</accession>
<sequence length="98" mass="11006">MLSFKTVEEVCESKNITLVVHPAIRQAVKGYEESFYIGLRCFLNEETDGLYFLPLQDGGYVRLVFSRRFSVGGHPILRVDPLTADGLRRIKAGINTDG</sequence>
<dbReference type="RefSeq" id="WP_160888430.1">
    <property type="nucleotide sequence ID" value="NZ_WURB01000044.1"/>
</dbReference>
<comment type="caution">
    <text evidence="1">The sequence shown here is derived from an EMBL/GenBank/DDBJ whole genome shotgun (WGS) entry which is preliminary data.</text>
</comment>
<reference evidence="1 2" key="2">
    <citation type="submission" date="2020-01" db="EMBL/GenBank/DDBJ databases">
        <title>Microvirga sp. nov., an arsenate reduction bacterium isolated from Tibet hotspring sediments.</title>
        <authorList>
            <person name="Xian W.-D."/>
            <person name="Li W.-J."/>
        </authorList>
    </citation>
    <scope>NUCLEOTIDE SEQUENCE [LARGE SCALE GENOMIC DNA]</scope>
    <source>
        <strain evidence="1 2">KCTC 23863</strain>
    </source>
</reference>
<protein>
    <submittedName>
        <fullName evidence="1">Uncharacterized protein</fullName>
    </submittedName>
</protein>